<dbReference type="OMA" id="DNEENWN"/>
<accession>A0AA38CA03</accession>
<dbReference type="SUPFAM" id="SSF140663">
    <property type="entry name" value="TTHA0068-like"/>
    <property type="match status" value="1"/>
</dbReference>
<organism evidence="1 2">
    <name type="scientific">Taxus chinensis</name>
    <name type="common">Chinese yew</name>
    <name type="synonym">Taxus wallichiana var. chinensis</name>
    <dbReference type="NCBI Taxonomy" id="29808"/>
    <lineage>
        <taxon>Eukaryota</taxon>
        <taxon>Viridiplantae</taxon>
        <taxon>Streptophyta</taxon>
        <taxon>Embryophyta</taxon>
        <taxon>Tracheophyta</taxon>
        <taxon>Spermatophyta</taxon>
        <taxon>Pinopsida</taxon>
        <taxon>Pinidae</taxon>
        <taxon>Conifers II</taxon>
        <taxon>Cupressales</taxon>
        <taxon>Taxaceae</taxon>
        <taxon>Taxus</taxon>
    </lineage>
</organism>
<sequence length="255" mass="29056">MATNGCCRATVSPLKRSTTCFIYQAFRPTHTRSFRPSSKGTSSTVIEGTPHWKVKRSNSLICLGYRWDKEEIAADSEGVSFEVGVFLFNGREYYRCHDVFERLWNHAEEPQRTLLHGILQCCVGFYHLFNQNHHGAMAELGEGLSKLQKLKFRSGPFHQFEQDISAVLEFIYHTQMEHAACTDDYCLTMDGSAQSYQLLGNFGAGQPLYGIQRNAKEECYVYFSPKELSNSEDHVRVKVPVLLANEEDLKDGAKY</sequence>
<evidence type="ECO:0000313" key="2">
    <source>
        <dbReference type="Proteomes" id="UP000824469"/>
    </source>
</evidence>
<dbReference type="InterPro" id="IPR023203">
    <property type="entry name" value="TTHA0068_sf"/>
</dbReference>
<protein>
    <recommendedName>
        <fullName evidence="3">DUF309 domain-containing protein</fullName>
    </recommendedName>
</protein>
<keyword evidence="2" id="KW-1185">Reference proteome</keyword>
<dbReference type="AlphaFoldDB" id="A0AA38CA03"/>
<dbReference type="Gene3D" id="1.10.3450.10">
    <property type="entry name" value="TTHA0068-like"/>
    <property type="match status" value="1"/>
</dbReference>
<reference evidence="1 2" key="1">
    <citation type="journal article" date="2021" name="Nat. Plants">
        <title>The Taxus genome provides insights into paclitaxel biosynthesis.</title>
        <authorList>
            <person name="Xiong X."/>
            <person name="Gou J."/>
            <person name="Liao Q."/>
            <person name="Li Y."/>
            <person name="Zhou Q."/>
            <person name="Bi G."/>
            <person name="Li C."/>
            <person name="Du R."/>
            <person name="Wang X."/>
            <person name="Sun T."/>
            <person name="Guo L."/>
            <person name="Liang H."/>
            <person name="Lu P."/>
            <person name="Wu Y."/>
            <person name="Zhang Z."/>
            <person name="Ro D.K."/>
            <person name="Shang Y."/>
            <person name="Huang S."/>
            <person name="Yan J."/>
        </authorList>
    </citation>
    <scope>NUCLEOTIDE SEQUENCE [LARGE SCALE GENOMIC DNA]</scope>
    <source>
        <strain evidence="1">Ta-2019</strain>
    </source>
</reference>
<evidence type="ECO:0008006" key="3">
    <source>
        <dbReference type="Google" id="ProtNLM"/>
    </source>
</evidence>
<gene>
    <name evidence="1" type="ORF">KI387_038864</name>
</gene>
<proteinExistence type="predicted"/>
<evidence type="ECO:0000313" key="1">
    <source>
        <dbReference type="EMBL" id="KAH9295276.1"/>
    </source>
</evidence>
<dbReference type="InterPro" id="IPR005500">
    <property type="entry name" value="DUF309"/>
</dbReference>
<dbReference type="PANTHER" id="PTHR34796">
    <property type="entry name" value="EXPRESSED PROTEIN"/>
    <property type="match status" value="1"/>
</dbReference>
<dbReference type="PANTHER" id="PTHR34796:SF1">
    <property type="entry name" value="EXPRESSED PROTEIN"/>
    <property type="match status" value="1"/>
</dbReference>
<name>A0AA38CA03_TAXCH</name>
<comment type="caution">
    <text evidence="1">The sequence shown here is derived from an EMBL/GenBank/DDBJ whole genome shotgun (WGS) entry which is preliminary data.</text>
</comment>
<dbReference type="EMBL" id="JAHRHJ020000011">
    <property type="protein sequence ID" value="KAH9295276.1"/>
    <property type="molecule type" value="Genomic_DNA"/>
</dbReference>
<dbReference type="Proteomes" id="UP000824469">
    <property type="component" value="Unassembled WGS sequence"/>
</dbReference>
<dbReference type="Pfam" id="PF03745">
    <property type="entry name" value="DUF309"/>
    <property type="match status" value="1"/>
</dbReference>